<evidence type="ECO:0000313" key="1">
    <source>
        <dbReference type="EMBL" id="KAF2235074.1"/>
    </source>
</evidence>
<dbReference type="OrthoDB" id="4156665at2759"/>
<proteinExistence type="predicted"/>
<accession>A0A6A6HAB2</accession>
<organism evidence="1 2">
    <name type="scientific">Viridothelium virens</name>
    <name type="common">Speckled blister lichen</name>
    <name type="synonym">Trypethelium virens</name>
    <dbReference type="NCBI Taxonomy" id="1048519"/>
    <lineage>
        <taxon>Eukaryota</taxon>
        <taxon>Fungi</taxon>
        <taxon>Dikarya</taxon>
        <taxon>Ascomycota</taxon>
        <taxon>Pezizomycotina</taxon>
        <taxon>Dothideomycetes</taxon>
        <taxon>Dothideomycetes incertae sedis</taxon>
        <taxon>Trypetheliales</taxon>
        <taxon>Trypetheliaceae</taxon>
        <taxon>Viridothelium</taxon>
    </lineage>
</organism>
<dbReference type="EMBL" id="ML991794">
    <property type="protein sequence ID" value="KAF2235074.1"/>
    <property type="molecule type" value="Genomic_DNA"/>
</dbReference>
<sequence length="148" mass="16915">MAPSKRSPDLAKKINQLRLNLAPIVPMPTGPAHPAFPKTFLHFWLLTEEQLDSIAHYYSQSTPNFWTDKYPAPMNWDAAFFARQAGTGLLSDEKRVEIKRRKLGKFIGVRGCETPIEEVALRLQLLEAELMQNLKQVEGQMLPGRKWV</sequence>
<protein>
    <submittedName>
        <fullName evidence="1">Uncharacterized protein</fullName>
    </submittedName>
</protein>
<dbReference type="AlphaFoldDB" id="A0A6A6HAB2"/>
<keyword evidence="2" id="KW-1185">Reference proteome</keyword>
<name>A0A6A6HAB2_VIRVR</name>
<evidence type="ECO:0000313" key="2">
    <source>
        <dbReference type="Proteomes" id="UP000800092"/>
    </source>
</evidence>
<reference evidence="1" key="1">
    <citation type="journal article" date="2020" name="Stud. Mycol.">
        <title>101 Dothideomycetes genomes: a test case for predicting lifestyles and emergence of pathogens.</title>
        <authorList>
            <person name="Haridas S."/>
            <person name="Albert R."/>
            <person name="Binder M."/>
            <person name="Bloem J."/>
            <person name="Labutti K."/>
            <person name="Salamov A."/>
            <person name="Andreopoulos B."/>
            <person name="Baker S."/>
            <person name="Barry K."/>
            <person name="Bills G."/>
            <person name="Bluhm B."/>
            <person name="Cannon C."/>
            <person name="Castanera R."/>
            <person name="Culley D."/>
            <person name="Daum C."/>
            <person name="Ezra D."/>
            <person name="Gonzalez J."/>
            <person name="Henrissat B."/>
            <person name="Kuo A."/>
            <person name="Liang C."/>
            <person name="Lipzen A."/>
            <person name="Lutzoni F."/>
            <person name="Magnuson J."/>
            <person name="Mondo S."/>
            <person name="Nolan M."/>
            <person name="Ohm R."/>
            <person name="Pangilinan J."/>
            <person name="Park H.-J."/>
            <person name="Ramirez L."/>
            <person name="Alfaro M."/>
            <person name="Sun H."/>
            <person name="Tritt A."/>
            <person name="Yoshinaga Y."/>
            <person name="Zwiers L.-H."/>
            <person name="Turgeon B."/>
            <person name="Goodwin S."/>
            <person name="Spatafora J."/>
            <person name="Crous P."/>
            <person name="Grigoriev I."/>
        </authorList>
    </citation>
    <scope>NUCLEOTIDE SEQUENCE</scope>
    <source>
        <strain evidence="1">Tuck. ex Michener</strain>
    </source>
</reference>
<gene>
    <name evidence="1" type="ORF">EV356DRAFT_532350</name>
</gene>
<dbReference type="Proteomes" id="UP000800092">
    <property type="component" value="Unassembled WGS sequence"/>
</dbReference>